<keyword evidence="2" id="KW-0547">Nucleotide-binding</keyword>
<comment type="similarity">
    <text evidence="1">Belongs to the small GTPase superfamily. Rab family.</text>
</comment>
<reference evidence="3" key="1">
    <citation type="journal article" date="2023" name="Mol. Biol. Evol.">
        <title>Third-Generation Sequencing Reveals the Adaptive Role of the Epigenome in Three Deep-Sea Polychaetes.</title>
        <authorList>
            <person name="Perez M."/>
            <person name="Aroh O."/>
            <person name="Sun Y."/>
            <person name="Lan Y."/>
            <person name="Juniper S.K."/>
            <person name="Young C.R."/>
            <person name="Angers B."/>
            <person name="Qian P.Y."/>
        </authorList>
    </citation>
    <scope>NUCLEOTIDE SEQUENCE</scope>
    <source>
        <strain evidence="3">R07B-5</strain>
    </source>
</reference>
<accession>A0AAD9NY94</accession>
<evidence type="ECO:0000256" key="2">
    <source>
        <dbReference type="ARBA" id="ARBA00022741"/>
    </source>
</evidence>
<dbReference type="AlphaFoldDB" id="A0AAD9NY94"/>
<dbReference type="SMART" id="SM00174">
    <property type="entry name" value="RHO"/>
    <property type="match status" value="1"/>
</dbReference>
<dbReference type="Gene3D" id="3.40.50.300">
    <property type="entry name" value="P-loop containing nucleotide triphosphate hydrolases"/>
    <property type="match status" value="2"/>
</dbReference>
<dbReference type="PRINTS" id="PR00449">
    <property type="entry name" value="RASTRNSFRMNG"/>
</dbReference>
<evidence type="ECO:0000256" key="1">
    <source>
        <dbReference type="ARBA" id="ARBA00006270"/>
    </source>
</evidence>
<dbReference type="Proteomes" id="UP001209878">
    <property type="component" value="Unassembled WGS sequence"/>
</dbReference>
<protein>
    <submittedName>
        <fullName evidence="3">Uncharacterized protein</fullName>
    </submittedName>
</protein>
<dbReference type="CDD" id="cd00154">
    <property type="entry name" value="Rab"/>
    <property type="match status" value="1"/>
</dbReference>
<dbReference type="InterPro" id="IPR001806">
    <property type="entry name" value="Small_GTPase"/>
</dbReference>
<name>A0AAD9NY94_RIDPI</name>
<dbReference type="GO" id="GO:0005525">
    <property type="term" value="F:GTP binding"/>
    <property type="evidence" value="ECO:0007669"/>
    <property type="project" value="InterPro"/>
</dbReference>
<organism evidence="3 4">
    <name type="scientific">Ridgeia piscesae</name>
    <name type="common">Tubeworm</name>
    <dbReference type="NCBI Taxonomy" id="27915"/>
    <lineage>
        <taxon>Eukaryota</taxon>
        <taxon>Metazoa</taxon>
        <taxon>Spiralia</taxon>
        <taxon>Lophotrochozoa</taxon>
        <taxon>Annelida</taxon>
        <taxon>Polychaeta</taxon>
        <taxon>Sedentaria</taxon>
        <taxon>Canalipalpata</taxon>
        <taxon>Sabellida</taxon>
        <taxon>Siboglinidae</taxon>
        <taxon>Ridgeia</taxon>
    </lineage>
</organism>
<dbReference type="PANTHER" id="PTHR47978">
    <property type="match status" value="1"/>
</dbReference>
<dbReference type="SMART" id="SM00173">
    <property type="entry name" value="RAS"/>
    <property type="match status" value="1"/>
</dbReference>
<gene>
    <name evidence="3" type="ORF">NP493_255g04051</name>
</gene>
<dbReference type="GO" id="GO:0003924">
    <property type="term" value="F:GTPase activity"/>
    <property type="evidence" value="ECO:0007669"/>
    <property type="project" value="InterPro"/>
</dbReference>
<dbReference type="SMART" id="SM00175">
    <property type="entry name" value="RAB"/>
    <property type="match status" value="1"/>
</dbReference>
<evidence type="ECO:0000313" key="3">
    <source>
        <dbReference type="EMBL" id="KAK2184733.1"/>
    </source>
</evidence>
<dbReference type="InterPro" id="IPR005225">
    <property type="entry name" value="Small_GTP-bd"/>
</dbReference>
<comment type="caution">
    <text evidence="3">The sequence shown here is derived from an EMBL/GenBank/DDBJ whole genome shotgun (WGS) entry which is preliminary data.</text>
</comment>
<proteinExistence type="inferred from homology"/>
<dbReference type="InterPro" id="IPR027417">
    <property type="entry name" value="P-loop_NTPase"/>
</dbReference>
<dbReference type="PROSITE" id="PS51419">
    <property type="entry name" value="RAB"/>
    <property type="match status" value="1"/>
</dbReference>
<dbReference type="NCBIfam" id="TIGR00231">
    <property type="entry name" value="small_GTP"/>
    <property type="match status" value="1"/>
</dbReference>
<dbReference type="SUPFAM" id="SSF52540">
    <property type="entry name" value="P-loop containing nucleoside triphosphate hydrolases"/>
    <property type="match status" value="1"/>
</dbReference>
<evidence type="ECO:0000313" key="4">
    <source>
        <dbReference type="Proteomes" id="UP001209878"/>
    </source>
</evidence>
<sequence length="216" mass="24051">MHSFEAKIVVLGAQGVGKTSVVLRYIGEGFNNCVSPTIGAAFFSSRIVIGDSRLKLQLWDTAGQERFRSMAPMYYRRANAALLAPMYYRRANAALLVYDITSLQSFADVKHWVLVVCVLGNKCDLRDQRCVPLEPAQEYATSVGARHFETSALSEEGIHEAFQYVAESLVKGFLANTTDSLLESDVFALRVNARIQERNTNAEEEDVEEPRGWCGC</sequence>
<keyword evidence="4" id="KW-1185">Reference proteome</keyword>
<dbReference type="EMBL" id="JAODUO010000255">
    <property type="protein sequence ID" value="KAK2184733.1"/>
    <property type="molecule type" value="Genomic_DNA"/>
</dbReference>
<dbReference type="Pfam" id="PF00071">
    <property type="entry name" value="Ras"/>
    <property type="match status" value="1"/>
</dbReference>
<dbReference type="PROSITE" id="PS51421">
    <property type="entry name" value="RAS"/>
    <property type="match status" value="1"/>
</dbReference>